<evidence type="ECO:0000313" key="1">
    <source>
        <dbReference type="EMBL" id="MBE6502513.1"/>
    </source>
</evidence>
<dbReference type="Proteomes" id="UP000783037">
    <property type="component" value="Unassembled WGS sequence"/>
</dbReference>
<reference evidence="1" key="1">
    <citation type="submission" date="2019-04" db="EMBL/GenBank/DDBJ databases">
        <title>Evolution of Biomass-Degrading Anaerobic Consortia Revealed by Metagenomics.</title>
        <authorList>
            <person name="Peng X."/>
        </authorList>
    </citation>
    <scope>NUCLEOTIDE SEQUENCE</scope>
    <source>
        <strain evidence="1">SIG18</strain>
    </source>
</reference>
<accession>A0A8T3V7F5</accession>
<organism evidence="1 2">
    <name type="scientific">Methanobrevibacter thaueri</name>
    <dbReference type="NCBI Taxonomy" id="190975"/>
    <lineage>
        <taxon>Archaea</taxon>
        <taxon>Methanobacteriati</taxon>
        <taxon>Methanobacteriota</taxon>
        <taxon>Methanomada group</taxon>
        <taxon>Methanobacteria</taxon>
        <taxon>Methanobacteriales</taxon>
        <taxon>Methanobacteriaceae</taxon>
        <taxon>Methanobrevibacter</taxon>
    </lineage>
</organism>
<dbReference type="RefSeq" id="WP_303723559.1">
    <property type="nucleotide sequence ID" value="NZ_SUTJ01000002.1"/>
</dbReference>
<gene>
    <name evidence="1" type="ORF">E7Z79_08775</name>
</gene>
<dbReference type="AlphaFoldDB" id="A0A8T3V7F5"/>
<sequence length="74" mass="7596">MNKAILIQGLIFVLVVSIAFAGVYAGEAGDAPHHDTTEKVDGLYVSGSGDVSHVPGYSNSFGDAPHIESAAPNI</sequence>
<name>A0A8T3V7F5_9EURY</name>
<dbReference type="EMBL" id="SUTK01000069">
    <property type="protein sequence ID" value="MBE6502513.1"/>
    <property type="molecule type" value="Genomic_DNA"/>
</dbReference>
<proteinExistence type="predicted"/>
<evidence type="ECO:0000313" key="2">
    <source>
        <dbReference type="Proteomes" id="UP000783037"/>
    </source>
</evidence>
<protein>
    <submittedName>
        <fullName evidence="1">Uncharacterized protein</fullName>
    </submittedName>
</protein>
<comment type="caution">
    <text evidence="1">The sequence shown here is derived from an EMBL/GenBank/DDBJ whole genome shotgun (WGS) entry which is preliminary data.</text>
</comment>